<dbReference type="EMBL" id="CP016808">
    <property type="protein sequence ID" value="ANY70199.1"/>
    <property type="molecule type" value="Genomic_DNA"/>
</dbReference>
<evidence type="ECO:0000313" key="2">
    <source>
        <dbReference type="EMBL" id="ANY70199.1"/>
    </source>
</evidence>
<gene>
    <name evidence="2" type="ORF">BBD42_29610</name>
</gene>
<feature type="compositionally biased region" description="Basic residues" evidence="1">
    <location>
        <begin position="236"/>
        <end position="261"/>
    </location>
</feature>
<sequence>MKLDLGCGASKHPDFYGIDRRPLDGVDLVWDVNNGIPLPDNSIEWVLASRSLPYVQDLHAVLKEIYRISIHKSVVCILAPYAHSFRNATNPLLRHRFDEHTPRYLTKHFYQPPHGPESPEIKFYNDLEEIPFDFRLLRMEYFYNETFRSPMYESEELEELQRLQANVVDEIMYHFVVVKEHISASELDQLSRQSQMEPFCVNALRKLEPSADPIEKAEPRLPEETVAVPPIPPKRSLARRHLHKKAPRFLSNPRKRSRYYR</sequence>
<feature type="compositionally biased region" description="Basic and acidic residues" evidence="1">
    <location>
        <begin position="211"/>
        <end position="223"/>
    </location>
</feature>
<feature type="region of interest" description="Disordered" evidence="1">
    <location>
        <begin position="211"/>
        <end position="261"/>
    </location>
</feature>
<evidence type="ECO:0008006" key="3">
    <source>
        <dbReference type="Google" id="ProtNLM"/>
    </source>
</evidence>
<dbReference type="SUPFAM" id="SSF53335">
    <property type="entry name" value="S-adenosyl-L-methionine-dependent methyltransferases"/>
    <property type="match status" value="1"/>
</dbReference>
<organism evidence="2">
    <name type="scientific">Paenibacillus sp. BIHB 4019</name>
    <dbReference type="NCBI Taxonomy" id="1870819"/>
    <lineage>
        <taxon>Bacteria</taxon>
        <taxon>Bacillati</taxon>
        <taxon>Bacillota</taxon>
        <taxon>Bacilli</taxon>
        <taxon>Bacillales</taxon>
        <taxon>Paenibacillaceae</taxon>
        <taxon>Paenibacillus</taxon>
    </lineage>
</organism>
<accession>A0A1B2DR58</accession>
<name>A0A1B2DR58_9BACL</name>
<proteinExistence type="predicted"/>
<reference evidence="2" key="1">
    <citation type="submission" date="2016-08" db="EMBL/GenBank/DDBJ databases">
        <title>Complete Genome Seqeunce of Paenibacillus sp. BIHB 4019 from tea rhizoplane.</title>
        <authorList>
            <person name="Thakur R."/>
            <person name="Swarnkar M.K."/>
            <person name="Gulati A."/>
        </authorList>
    </citation>
    <scope>NUCLEOTIDE SEQUENCE [LARGE SCALE GENOMIC DNA]</scope>
    <source>
        <strain evidence="2">BIHB4019</strain>
    </source>
</reference>
<dbReference type="AlphaFoldDB" id="A0A1B2DR58"/>
<dbReference type="InterPro" id="IPR029063">
    <property type="entry name" value="SAM-dependent_MTases_sf"/>
</dbReference>
<evidence type="ECO:0000256" key="1">
    <source>
        <dbReference type="SAM" id="MobiDB-lite"/>
    </source>
</evidence>
<dbReference type="Gene3D" id="3.40.50.150">
    <property type="entry name" value="Vaccinia Virus protein VP39"/>
    <property type="match status" value="1"/>
</dbReference>
<protein>
    <recommendedName>
        <fullName evidence="3">Methyltransferase type 11 domain-containing protein</fullName>
    </recommendedName>
</protein>